<dbReference type="Gene3D" id="2.60.40.1120">
    <property type="entry name" value="Carboxypeptidase-like, regulatory domain"/>
    <property type="match status" value="1"/>
</dbReference>
<feature type="signal peptide" evidence="8">
    <location>
        <begin position="1"/>
        <end position="22"/>
    </location>
</feature>
<dbReference type="PANTHER" id="PTHR30069:SF46">
    <property type="entry name" value="OAR PROTEIN"/>
    <property type="match status" value="1"/>
</dbReference>
<dbReference type="Gene3D" id="2.40.170.20">
    <property type="entry name" value="TonB-dependent receptor, beta-barrel domain"/>
    <property type="match status" value="1"/>
</dbReference>
<dbReference type="PANTHER" id="PTHR30069">
    <property type="entry name" value="TONB-DEPENDENT OUTER MEMBRANE RECEPTOR"/>
    <property type="match status" value="1"/>
</dbReference>
<feature type="chain" id="PRO_5004163572" evidence="8">
    <location>
        <begin position="23"/>
        <end position="1208"/>
    </location>
</feature>
<dbReference type="InParanoid" id="Q020Q1"/>
<evidence type="ECO:0000256" key="6">
    <source>
        <dbReference type="ARBA" id="ARBA00023237"/>
    </source>
</evidence>
<evidence type="ECO:0000256" key="5">
    <source>
        <dbReference type="ARBA" id="ARBA00023136"/>
    </source>
</evidence>
<dbReference type="EMBL" id="CP000473">
    <property type="protein sequence ID" value="ABJ84593.1"/>
    <property type="molecule type" value="Genomic_DNA"/>
</dbReference>
<dbReference type="SUPFAM" id="SSF49464">
    <property type="entry name" value="Carboxypeptidase regulatory domain-like"/>
    <property type="match status" value="1"/>
</dbReference>
<evidence type="ECO:0000313" key="10">
    <source>
        <dbReference type="EMBL" id="ABJ84593.1"/>
    </source>
</evidence>
<keyword evidence="2" id="KW-0813">Transport</keyword>
<evidence type="ECO:0000259" key="9">
    <source>
        <dbReference type="Pfam" id="PF25183"/>
    </source>
</evidence>
<dbReference type="InterPro" id="IPR039426">
    <property type="entry name" value="TonB-dep_rcpt-like"/>
</dbReference>
<dbReference type="InterPro" id="IPR036942">
    <property type="entry name" value="Beta-barrel_TonB_sf"/>
</dbReference>
<reference evidence="10" key="1">
    <citation type="submission" date="2006-10" db="EMBL/GenBank/DDBJ databases">
        <title>Complete sequence of Solibacter usitatus Ellin6076.</title>
        <authorList>
            <consortium name="US DOE Joint Genome Institute"/>
            <person name="Copeland A."/>
            <person name="Lucas S."/>
            <person name="Lapidus A."/>
            <person name="Barry K."/>
            <person name="Detter J.C."/>
            <person name="Glavina del Rio T."/>
            <person name="Hammon N."/>
            <person name="Israni S."/>
            <person name="Dalin E."/>
            <person name="Tice H."/>
            <person name="Pitluck S."/>
            <person name="Thompson L.S."/>
            <person name="Brettin T."/>
            <person name="Bruce D."/>
            <person name="Han C."/>
            <person name="Tapia R."/>
            <person name="Gilna P."/>
            <person name="Schmutz J."/>
            <person name="Larimer F."/>
            <person name="Land M."/>
            <person name="Hauser L."/>
            <person name="Kyrpides N."/>
            <person name="Mikhailova N."/>
            <person name="Janssen P.H."/>
            <person name="Kuske C.R."/>
            <person name="Richardson P."/>
        </authorList>
    </citation>
    <scope>NUCLEOTIDE SEQUENCE</scope>
    <source>
        <strain evidence="10">Ellin6076</strain>
    </source>
</reference>
<dbReference type="InterPro" id="IPR008969">
    <property type="entry name" value="CarboxyPept-like_regulatory"/>
</dbReference>
<dbReference type="KEGG" id="sus:Acid_3621"/>
<keyword evidence="8" id="KW-0732">Signal</keyword>
<protein>
    <submittedName>
        <fullName evidence="10">TonB-dependent receptor</fullName>
    </submittedName>
</protein>
<dbReference type="SUPFAM" id="SSF56935">
    <property type="entry name" value="Porins"/>
    <property type="match status" value="1"/>
</dbReference>
<evidence type="ECO:0000256" key="8">
    <source>
        <dbReference type="SAM" id="SignalP"/>
    </source>
</evidence>
<dbReference type="InterPro" id="IPR057601">
    <property type="entry name" value="Oar-like_b-barrel"/>
</dbReference>
<dbReference type="GO" id="GO:0015344">
    <property type="term" value="F:siderophore uptake transmembrane transporter activity"/>
    <property type="evidence" value="ECO:0007669"/>
    <property type="project" value="TreeGrafter"/>
</dbReference>
<organism evidence="10">
    <name type="scientific">Solibacter usitatus (strain Ellin6076)</name>
    <dbReference type="NCBI Taxonomy" id="234267"/>
    <lineage>
        <taxon>Bacteria</taxon>
        <taxon>Pseudomonadati</taxon>
        <taxon>Acidobacteriota</taxon>
        <taxon>Terriglobia</taxon>
        <taxon>Bryobacterales</taxon>
        <taxon>Solibacteraceae</taxon>
        <taxon>Candidatus Solibacter</taxon>
    </lineage>
</organism>
<comment type="subcellular location">
    <subcellularLocation>
        <location evidence="1">Cell outer membrane</location>
        <topology evidence="1">Multi-pass membrane protein</topology>
    </subcellularLocation>
</comment>
<evidence type="ECO:0000256" key="2">
    <source>
        <dbReference type="ARBA" id="ARBA00022448"/>
    </source>
</evidence>
<keyword evidence="10" id="KW-0675">Receptor</keyword>
<proteinExistence type="predicted"/>
<accession>Q020Q1</accession>
<dbReference type="AlphaFoldDB" id="Q020Q1"/>
<keyword evidence="6" id="KW-0998">Cell outer membrane</keyword>
<dbReference type="GO" id="GO:0044718">
    <property type="term" value="P:siderophore transmembrane transport"/>
    <property type="evidence" value="ECO:0007669"/>
    <property type="project" value="TreeGrafter"/>
</dbReference>
<evidence type="ECO:0000256" key="3">
    <source>
        <dbReference type="ARBA" id="ARBA00022452"/>
    </source>
</evidence>
<dbReference type="Pfam" id="PF25183">
    <property type="entry name" value="OMP_b-brl_4"/>
    <property type="match status" value="1"/>
</dbReference>
<keyword evidence="3" id="KW-1134">Transmembrane beta strand</keyword>
<keyword evidence="5" id="KW-0472">Membrane</keyword>
<sequence precursor="true">MKKLVTLLALVSCAAWSQTSRATLGGRVTDPQGAAVPNADVIVISDETNVRQSTKTNDQGNWTVQFLVPAKYNFTVTAAGFKSVERKGIVLQTSDNKQIDTVLEIGSTTTELTVTAEVPLIDTTAATSGTVIGQEQILEMPSFSRVTTLLATLSPGVMQQDQNNNTAHLWSHDAASQVTVDGGRNNTRSNTFELNGMPNLKTGGQAGFMPAPDAVQEFRVVMNAYDSSIGRQAGGTIQMTTKSGTNTVHGSLYEFNQNNKLNANTFQANLAGQAKAPIHYNEYGGTIGGPVWLPKVYNGKQKTFFFFSYDGIRNQDPRSGTRSVFNTDERAGDFSQSYTTSVTNGVRTRFPIQVYDPNSVDAKGNRTLFPGMKIPTQQLSKVAQGILKYVPLPNTASDGTSNDANNFTPSSSRQNKMADITSRGDQVWNNSHKTFANLTWYHEDELSGDDFHNASTGAYQHRMAKGVGVDHVWTLGPTKILDLRANLSRYEEPNNDHGAGFDASSLGFPASFTAQMALSSFPQINGQFGGIGTGQAGSVTNTSYYTYAATLTHVQGNMTWKYGAEFWVLQDARKGIGNQGTYTFDNSNWTRQNALTSGGTGVGSSSAAFLLGLPNGGAFPRNADSMWTQHFHAFYVQNDWRVTSRLTLNLGLRWDYETPVVERFNRSTTNFDPTVVNPMSSAAQAAYAKILASNPNNVGVQILAQQLPASSFKLMGAQLFAGVNGQSRGTYDGDWTEFQPRVGAAYKLGPNTVIRGGFGRFSQASFDVGGQNGFSRTTSFNQTNDNYFTPSDTLDNPFRGGILAPTGSSLGALTNLGQGVTWNVQDVPRFQSWEYSLHLQQQFKGWLFEAGYTHNKTYNISQGYNMNLPSAALWKQYLGPQSVFDSTGRPLDTLLWNTLVPNPFQGLPNVTGNIATASTVTMNQLLNPVTILGGMTQNLNPAGKNQFDALVAKVEHRFSKGFAVINSFTWSKLFEDTSLNGQEILGRNIEHKLGGEDRPFHLSIAPIWQMPIGRGHAVWGTMPKVMDAVLGGWQLSGQFNIQSGVPVVFSTNSFFSGKNIALPSDQQSLLKWFDTSQFQFFPNKTSDITTFPAWTGVMNLPGANYKPAAGDTIKNGVYQDFATDNRTFPTRWGSVRASRTNNLDMGIFKNFKIHESLKLQYRFESFNTFNHARFAAPNTDPTSSSFGVVSPSQQNAPRTIQMALKLSF</sequence>
<dbReference type="Pfam" id="PF13620">
    <property type="entry name" value="CarboxypepD_reg"/>
    <property type="match status" value="1"/>
</dbReference>
<evidence type="ECO:0000256" key="4">
    <source>
        <dbReference type="ARBA" id="ARBA00022692"/>
    </source>
</evidence>
<dbReference type="eggNOG" id="COG4771">
    <property type="taxonomic scope" value="Bacteria"/>
</dbReference>
<name>Q020Q1_SOLUE</name>
<evidence type="ECO:0000256" key="1">
    <source>
        <dbReference type="ARBA" id="ARBA00004571"/>
    </source>
</evidence>
<keyword evidence="4" id="KW-0812">Transmembrane</keyword>
<feature type="region of interest" description="Disordered" evidence="7">
    <location>
        <begin position="394"/>
        <end position="415"/>
    </location>
</feature>
<dbReference type="GO" id="GO:0009279">
    <property type="term" value="C:cell outer membrane"/>
    <property type="evidence" value="ECO:0007669"/>
    <property type="project" value="UniProtKB-SubCell"/>
</dbReference>
<dbReference type="STRING" id="234267.Acid_3621"/>
<gene>
    <name evidence="10" type="ordered locus">Acid_3621</name>
</gene>
<feature type="domain" description="TonB-dependent transporter Oar-like beta-barrel" evidence="9">
    <location>
        <begin position="240"/>
        <end position="1201"/>
    </location>
</feature>
<dbReference type="HOGENOM" id="CLU_006298_0_0_0"/>
<evidence type="ECO:0000256" key="7">
    <source>
        <dbReference type="SAM" id="MobiDB-lite"/>
    </source>
</evidence>